<dbReference type="RefSeq" id="WP_034650103.1">
    <property type="nucleotide sequence ID" value="NZ_BCVB01000006.1"/>
</dbReference>
<dbReference type="HOGENOM" id="CLU_162600_1_0_9"/>
<proteinExistence type="predicted"/>
<dbReference type="GeneID" id="93643935"/>
<reference evidence="1 2" key="1">
    <citation type="journal article" date="2015" name="Genome Announc.">
        <title>Complete genome sequences for 35 biothreat assay-relevant bacillus species.</title>
        <authorList>
            <person name="Johnson S.L."/>
            <person name="Daligault H.E."/>
            <person name="Davenport K.W."/>
            <person name="Jaissle J."/>
            <person name="Frey K.G."/>
            <person name="Ladner J.T."/>
            <person name="Broomall S.M."/>
            <person name="Bishop-Lilly K.A."/>
            <person name="Bruce D.C."/>
            <person name="Gibbons H.S."/>
            <person name="Coyne S.R."/>
            <person name="Lo C.C."/>
            <person name="Meincke L."/>
            <person name="Munk A.C."/>
            <person name="Koroleva G.I."/>
            <person name="Rosenzweig C.N."/>
            <person name="Palacios G.F."/>
            <person name="Redden C.L."/>
            <person name="Minogue T.D."/>
            <person name="Chain P.S."/>
        </authorList>
    </citation>
    <scope>NUCLEOTIDE SEQUENCE [LARGE SCALE GENOMIC DNA]</scope>
    <source>
        <strain evidence="2">ATCC 14581 / DSM 32 / JCM 2506 / NBRC 15308 / NCIMB 9376 / NCTC 10342 / NRRL B-14308 / VKM B-512</strain>
    </source>
</reference>
<evidence type="ECO:0000313" key="2">
    <source>
        <dbReference type="Proteomes" id="UP000031829"/>
    </source>
</evidence>
<name>A0A0B6AM52_PRIM2</name>
<accession>A0A0B6AM52</accession>
<dbReference type="KEGG" id="bmeg:BG04_428"/>
<dbReference type="Proteomes" id="UP000031829">
    <property type="component" value="Chromosome"/>
</dbReference>
<evidence type="ECO:0000313" key="1">
    <source>
        <dbReference type="EMBL" id="AJI24586.1"/>
    </source>
</evidence>
<gene>
    <name evidence="1" type="ORF">BG04_428</name>
</gene>
<dbReference type="EMBL" id="CP009920">
    <property type="protein sequence ID" value="AJI24586.1"/>
    <property type="molecule type" value="Genomic_DNA"/>
</dbReference>
<organism evidence="1 2">
    <name type="scientific">Priestia megaterium (strain ATCC 14581 / DSM 32 / CCUG 1817 / JCM 2506 / NBRC 15308 / NCIMB 9376 / NCTC 10342 / NRRL B-14308 / VKM B-512 / Ford 19)</name>
    <name type="common">Bacillus megaterium</name>
    <dbReference type="NCBI Taxonomy" id="1348623"/>
    <lineage>
        <taxon>Bacteria</taxon>
        <taxon>Bacillati</taxon>
        <taxon>Bacillota</taxon>
        <taxon>Bacilli</taxon>
        <taxon>Bacillales</taxon>
        <taxon>Bacillaceae</taxon>
        <taxon>Priestia</taxon>
    </lineage>
</organism>
<protein>
    <submittedName>
        <fullName evidence="1">Uncharacterized protein</fullName>
    </submittedName>
</protein>
<dbReference type="AlphaFoldDB" id="A0A0B6AM52"/>
<dbReference type="InterPro" id="IPR046117">
    <property type="entry name" value="DUF6054"/>
</dbReference>
<sequence length="115" mass="12994">MQKVIEFKTMLLPFDGAKKLVNANNSESDLLYKEYYDLGDGKQMCTLVFERYFFRTGGRGSLTIILENVSGPNKVKCIPSGSAEGILNIDWGASKDFVRWVENALSSYTLEEPQR</sequence>
<dbReference type="Pfam" id="PF19524">
    <property type="entry name" value="DUF6054"/>
    <property type="match status" value="1"/>
</dbReference>